<organism evidence="1 2">
    <name type="scientific">Trametes pubescens</name>
    <name type="common">White-rot fungus</name>
    <dbReference type="NCBI Taxonomy" id="154538"/>
    <lineage>
        <taxon>Eukaryota</taxon>
        <taxon>Fungi</taxon>
        <taxon>Dikarya</taxon>
        <taxon>Basidiomycota</taxon>
        <taxon>Agaricomycotina</taxon>
        <taxon>Agaricomycetes</taxon>
        <taxon>Polyporales</taxon>
        <taxon>Polyporaceae</taxon>
        <taxon>Trametes</taxon>
    </lineage>
</organism>
<protein>
    <submittedName>
        <fullName evidence="1">Uncharacterized protein</fullName>
    </submittedName>
</protein>
<keyword evidence="2" id="KW-1185">Reference proteome</keyword>
<gene>
    <name evidence="1" type="ORF">TRAPUB_2238</name>
</gene>
<dbReference type="Proteomes" id="UP000184267">
    <property type="component" value="Unassembled WGS sequence"/>
</dbReference>
<evidence type="ECO:0000313" key="2">
    <source>
        <dbReference type="Proteomes" id="UP000184267"/>
    </source>
</evidence>
<evidence type="ECO:0000313" key="1">
    <source>
        <dbReference type="EMBL" id="OJT06918.1"/>
    </source>
</evidence>
<proteinExistence type="predicted"/>
<reference evidence="1 2" key="1">
    <citation type="submission" date="2016-10" db="EMBL/GenBank/DDBJ databases">
        <title>Genome sequence of the basidiomycete white-rot fungus Trametes pubescens.</title>
        <authorList>
            <person name="Makela M.R."/>
            <person name="Granchi Z."/>
            <person name="Peng M."/>
            <person name="De Vries R.P."/>
            <person name="Grigoriev I."/>
            <person name="Riley R."/>
            <person name="Hilden K."/>
        </authorList>
    </citation>
    <scope>NUCLEOTIDE SEQUENCE [LARGE SCALE GENOMIC DNA]</scope>
    <source>
        <strain evidence="1 2">FBCC735</strain>
    </source>
</reference>
<sequence>MNIPTECDAVWITVATHMIVAPRITAARRPSPSDTYGENGYAATEPMFCEGHAISCLEYSSWQGDTNLDRTQESKLSGELAKREGSQVRDELFRLLGSRRLGSIAVMTGDRLCSLLER</sequence>
<comment type="caution">
    <text evidence="1">The sequence shown here is derived from an EMBL/GenBank/DDBJ whole genome shotgun (WGS) entry which is preliminary data.</text>
</comment>
<dbReference type="EMBL" id="MNAD01001239">
    <property type="protein sequence ID" value="OJT06918.1"/>
    <property type="molecule type" value="Genomic_DNA"/>
</dbReference>
<name>A0A1M2VH54_TRAPU</name>
<dbReference type="AlphaFoldDB" id="A0A1M2VH54"/>
<accession>A0A1M2VH54</accession>